<sequence>MISLFVALHSLLCVCTAGKTSDIKELHVETVKRGEDVTIECNLSMIKDKIHLAWYRQSFGKVPQFLAKPYSNNLGYTFDSEFADIRYSITVNDRQFDLNINDTREEDSGEYFCGEMEGNMIRFTSGTRLEIKGKQISVVLR</sequence>
<keyword evidence="11" id="KW-1185">Reference proteome</keyword>
<evidence type="ECO:0000313" key="10">
    <source>
        <dbReference type="EMBL" id="KAI5615169.1"/>
    </source>
</evidence>
<dbReference type="EMBL" id="MU556250">
    <property type="protein sequence ID" value="KAI5615169.1"/>
    <property type="molecule type" value="Genomic_DNA"/>
</dbReference>
<evidence type="ECO:0000256" key="8">
    <source>
        <dbReference type="SAM" id="SignalP"/>
    </source>
</evidence>
<dbReference type="CDD" id="cd00099">
    <property type="entry name" value="IgV"/>
    <property type="match status" value="1"/>
</dbReference>
<dbReference type="SUPFAM" id="SSF48726">
    <property type="entry name" value="Immunoglobulin"/>
    <property type="match status" value="1"/>
</dbReference>
<dbReference type="SMART" id="SM00406">
    <property type="entry name" value="IGv"/>
    <property type="match status" value="1"/>
</dbReference>
<evidence type="ECO:0000256" key="6">
    <source>
        <dbReference type="ARBA" id="ARBA00023157"/>
    </source>
</evidence>
<feature type="chain" id="PRO_5042296332" evidence="8">
    <location>
        <begin position="18"/>
        <end position="141"/>
    </location>
</feature>
<dbReference type="InterPro" id="IPR036179">
    <property type="entry name" value="Ig-like_dom_sf"/>
</dbReference>
<evidence type="ECO:0000313" key="11">
    <source>
        <dbReference type="Proteomes" id="UP001205998"/>
    </source>
</evidence>
<feature type="domain" description="Ig-like" evidence="9">
    <location>
        <begin position="31"/>
        <end position="113"/>
    </location>
</feature>
<keyword evidence="4" id="KW-0391">Immunity</keyword>
<dbReference type="GO" id="GO:0005886">
    <property type="term" value="C:plasma membrane"/>
    <property type="evidence" value="ECO:0007669"/>
    <property type="project" value="UniProtKB-SubCell"/>
</dbReference>
<dbReference type="Pfam" id="PF07686">
    <property type="entry name" value="V-set"/>
    <property type="match status" value="1"/>
</dbReference>
<dbReference type="Proteomes" id="UP001205998">
    <property type="component" value="Unassembled WGS sequence"/>
</dbReference>
<dbReference type="InterPro" id="IPR007110">
    <property type="entry name" value="Ig-like_dom"/>
</dbReference>
<dbReference type="InterPro" id="IPR013106">
    <property type="entry name" value="Ig_V-set"/>
</dbReference>
<evidence type="ECO:0000256" key="4">
    <source>
        <dbReference type="ARBA" id="ARBA00022859"/>
    </source>
</evidence>
<dbReference type="Gene3D" id="2.60.40.10">
    <property type="entry name" value="Immunoglobulins"/>
    <property type="match status" value="1"/>
</dbReference>
<evidence type="ECO:0000256" key="5">
    <source>
        <dbReference type="ARBA" id="ARBA00023136"/>
    </source>
</evidence>
<dbReference type="InterPro" id="IPR052051">
    <property type="entry name" value="TCR_complex_component"/>
</dbReference>
<dbReference type="PANTHER" id="PTHR19433">
    <property type="entry name" value="T-CELL RECEPTOR ALPHA CHAIN V REGION-RELATED"/>
    <property type="match status" value="1"/>
</dbReference>
<dbReference type="PANTHER" id="PTHR19433:SF133">
    <property type="entry name" value="IMMUNE-TYPE RECEPTOR 5 PRECURSOR-RELATED"/>
    <property type="match status" value="1"/>
</dbReference>
<evidence type="ECO:0000256" key="3">
    <source>
        <dbReference type="ARBA" id="ARBA00022729"/>
    </source>
</evidence>
<keyword evidence="6" id="KW-1015">Disulfide bond</keyword>
<comment type="caution">
    <text evidence="10">The sequence shown here is derived from an EMBL/GenBank/DDBJ whole genome shotgun (WGS) entry which is preliminary data.</text>
</comment>
<accession>A0AAD5AED0</accession>
<keyword evidence="5" id="KW-0472">Membrane</keyword>
<name>A0AAD5AED0_SILAS</name>
<evidence type="ECO:0000256" key="2">
    <source>
        <dbReference type="ARBA" id="ARBA00022475"/>
    </source>
</evidence>
<dbReference type="InterPro" id="IPR013783">
    <property type="entry name" value="Ig-like_fold"/>
</dbReference>
<comment type="subcellular location">
    <subcellularLocation>
        <location evidence="1">Cell membrane</location>
    </subcellularLocation>
</comment>
<dbReference type="SMART" id="SM00409">
    <property type="entry name" value="IG"/>
    <property type="match status" value="1"/>
</dbReference>
<organism evidence="10 11">
    <name type="scientific">Silurus asotus</name>
    <name type="common">Amur catfish</name>
    <name type="synonym">Parasilurus asotus</name>
    <dbReference type="NCBI Taxonomy" id="30991"/>
    <lineage>
        <taxon>Eukaryota</taxon>
        <taxon>Metazoa</taxon>
        <taxon>Chordata</taxon>
        <taxon>Craniata</taxon>
        <taxon>Vertebrata</taxon>
        <taxon>Euteleostomi</taxon>
        <taxon>Actinopterygii</taxon>
        <taxon>Neopterygii</taxon>
        <taxon>Teleostei</taxon>
        <taxon>Ostariophysi</taxon>
        <taxon>Siluriformes</taxon>
        <taxon>Siluridae</taxon>
        <taxon>Silurus</taxon>
    </lineage>
</organism>
<dbReference type="InterPro" id="IPR003599">
    <property type="entry name" value="Ig_sub"/>
</dbReference>
<dbReference type="GO" id="GO:0002376">
    <property type="term" value="P:immune system process"/>
    <property type="evidence" value="ECO:0007669"/>
    <property type="project" value="UniProtKB-KW"/>
</dbReference>
<feature type="signal peptide" evidence="8">
    <location>
        <begin position="1"/>
        <end position="17"/>
    </location>
</feature>
<evidence type="ECO:0000259" key="9">
    <source>
        <dbReference type="PROSITE" id="PS50835"/>
    </source>
</evidence>
<dbReference type="GO" id="GO:0009617">
    <property type="term" value="P:response to bacterium"/>
    <property type="evidence" value="ECO:0007669"/>
    <property type="project" value="TreeGrafter"/>
</dbReference>
<protein>
    <submittedName>
        <fullName evidence="10">Immune-type receptor 6b</fullName>
    </submittedName>
</protein>
<keyword evidence="2" id="KW-1003">Cell membrane</keyword>
<evidence type="ECO:0000256" key="1">
    <source>
        <dbReference type="ARBA" id="ARBA00004236"/>
    </source>
</evidence>
<gene>
    <name evidence="10" type="ORF">C0J50_3394</name>
</gene>
<keyword evidence="3 8" id="KW-0732">Signal</keyword>
<keyword evidence="7" id="KW-0325">Glycoprotein</keyword>
<proteinExistence type="predicted"/>
<dbReference type="PROSITE" id="PS50835">
    <property type="entry name" value="IG_LIKE"/>
    <property type="match status" value="1"/>
</dbReference>
<keyword evidence="10" id="KW-0675">Receptor</keyword>
<reference evidence="10" key="1">
    <citation type="submission" date="2018-07" db="EMBL/GenBank/DDBJ databases">
        <title>Comparative genomics of catfishes provides insights into carnivory and benthic adaptation.</title>
        <authorList>
            <person name="Zhang Y."/>
            <person name="Wang D."/>
            <person name="Peng Z."/>
            <person name="Zheng S."/>
            <person name="Shao F."/>
            <person name="Tao W."/>
        </authorList>
    </citation>
    <scope>NUCLEOTIDE SEQUENCE</scope>
    <source>
        <strain evidence="10">Chongqing</strain>
    </source>
</reference>
<evidence type="ECO:0000256" key="7">
    <source>
        <dbReference type="ARBA" id="ARBA00023180"/>
    </source>
</evidence>
<dbReference type="AlphaFoldDB" id="A0AAD5AED0"/>